<sequence>MEAHVKMNETHLMSDLSVKRDETDKSVENVNGMNKKYFVCDVCGCNLYNAKKNALLIDGQITTYCSDFTTIVTVLLASYFVFNIEYNADTALTMEFIQRSGQGKQNLIDWRNAW</sequence>
<comment type="caution">
    <text evidence="1">The sequence shown here is derived from an EMBL/GenBank/DDBJ whole genome shotgun (WGS) entry which is preliminary data.</text>
</comment>
<organism evidence="1 2">
    <name type="scientific">Larinioides sclopetarius</name>
    <dbReference type="NCBI Taxonomy" id="280406"/>
    <lineage>
        <taxon>Eukaryota</taxon>
        <taxon>Metazoa</taxon>
        <taxon>Ecdysozoa</taxon>
        <taxon>Arthropoda</taxon>
        <taxon>Chelicerata</taxon>
        <taxon>Arachnida</taxon>
        <taxon>Araneae</taxon>
        <taxon>Araneomorphae</taxon>
        <taxon>Entelegynae</taxon>
        <taxon>Araneoidea</taxon>
        <taxon>Araneidae</taxon>
        <taxon>Larinioides</taxon>
    </lineage>
</organism>
<dbReference type="EMBL" id="CAXIEN010000338">
    <property type="protein sequence ID" value="CAL1293973.1"/>
    <property type="molecule type" value="Genomic_DNA"/>
</dbReference>
<keyword evidence="2" id="KW-1185">Reference proteome</keyword>
<reference evidence="1 2" key="1">
    <citation type="submission" date="2024-04" db="EMBL/GenBank/DDBJ databases">
        <authorList>
            <person name="Rising A."/>
            <person name="Reimegard J."/>
            <person name="Sonavane S."/>
            <person name="Akerstrom W."/>
            <person name="Nylinder S."/>
            <person name="Hedman E."/>
            <person name="Kallberg Y."/>
        </authorList>
    </citation>
    <scope>NUCLEOTIDE SEQUENCE [LARGE SCALE GENOMIC DNA]</scope>
</reference>
<evidence type="ECO:0000313" key="2">
    <source>
        <dbReference type="Proteomes" id="UP001497382"/>
    </source>
</evidence>
<accession>A0AAV2BF81</accession>
<evidence type="ECO:0000313" key="1">
    <source>
        <dbReference type="EMBL" id="CAL1293973.1"/>
    </source>
</evidence>
<gene>
    <name evidence="1" type="ORF">LARSCL_LOCUS18498</name>
</gene>
<dbReference type="AlphaFoldDB" id="A0AAV2BF81"/>
<protein>
    <submittedName>
        <fullName evidence="1">Uncharacterized protein</fullName>
    </submittedName>
</protein>
<proteinExistence type="predicted"/>
<name>A0AAV2BF81_9ARAC</name>
<dbReference type="Proteomes" id="UP001497382">
    <property type="component" value="Unassembled WGS sequence"/>
</dbReference>